<organism evidence="2 3">
    <name type="scientific">Methanohalophilus halophilus</name>
    <dbReference type="NCBI Taxonomy" id="2177"/>
    <lineage>
        <taxon>Archaea</taxon>
        <taxon>Methanobacteriati</taxon>
        <taxon>Methanobacteriota</taxon>
        <taxon>Stenosarchaea group</taxon>
        <taxon>Methanomicrobia</taxon>
        <taxon>Methanosarcinales</taxon>
        <taxon>Methanosarcinaceae</taxon>
        <taxon>Methanohalophilus</taxon>
    </lineage>
</organism>
<comment type="caution">
    <text evidence="2">The sequence shown here is derived from an EMBL/GenBank/DDBJ whole genome shotgun (WGS) entry which is preliminary data.</text>
</comment>
<dbReference type="InterPro" id="IPR021352">
    <property type="entry name" value="DUF2971"/>
</dbReference>
<accession>A0A3M9L2L1</accession>
<dbReference type="Pfam" id="PF11185">
    <property type="entry name" value="DUF2971"/>
    <property type="match status" value="1"/>
</dbReference>
<feature type="coiled-coil region" evidence="1">
    <location>
        <begin position="202"/>
        <end position="229"/>
    </location>
</feature>
<name>A0A3M9L2L1_9EURY</name>
<dbReference type="AlphaFoldDB" id="A0A3M9L2L1"/>
<evidence type="ECO:0000313" key="3">
    <source>
        <dbReference type="Proteomes" id="UP000267921"/>
    </source>
</evidence>
<keyword evidence="1" id="KW-0175">Coiled coil</keyword>
<protein>
    <submittedName>
        <fullName evidence="2">DUF2971 domain-containing protein</fullName>
    </submittedName>
</protein>
<evidence type="ECO:0000256" key="1">
    <source>
        <dbReference type="SAM" id="Coils"/>
    </source>
</evidence>
<dbReference type="EMBL" id="RJJG01000010">
    <property type="protein sequence ID" value="RNI07265.1"/>
    <property type="molecule type" value="Genomic_DNA"/>
</dbReference>
<evidence type="ECO:0000313" key="2">
    <source>
        <dbReference type="EMBL" id="RNI07265.1"/>
    </source>
</evidence>
<sequence>MNFSMYSTKYTFSKSKLVLRKKTLMETLRLLKFRSLSNDVELGYIQDILKKNEFWCSKLWNLNDPMEGVFSTYRPEKVDEIFSEKNNTVICSFSGEETLSCPLMWGYYANGFKGVAIETEVKLDKNDNIINEDKNIGGKVIKVDYNNINFTRVNNLTVEKIMTRKLENWSHEDEYRFLKNAEEGLHQIGTVSKVYFGAPYHNIENKAEIKSASNNLQKYEDLKDELISSCENYDHSGGTISFKDCTIDYNGLIETKQILSLR</sequence>
<reference evidence="2 3" key="1">
    <citation type="submission" date="2018-10" db="EMBL/GenBank/DDBJ databases">
        <title>Cultivation of a novel Methanohalophilus strain from Kebrit Deep of the Red Sea and a genomic comparison of members of the genus Methanohalophilus.</title>
        <authorList>
            <person name="Guan Y."/>
            <person name="Ngugi D.K."/>
            <person name="Stingl U."/>
        </authorList>
    </citation>
    <scope>NUCLEOTIDE SEQUENCE [LARGE SCALE GENOMIC DNA]</scope>
    <source>
        <strain evidence="2 3">DSM 3094</strain>
    </source>
</reference>
<gene>
    <name evidence="2" type="ORF">EFE40_10355</name>
</gene>
<proteinExistence type="predicted"/>
<dbReference type="Proteomes" id="UP000267921">
    <property type="component" value="Unassembled WGS sequence"/>
</dbReference>